<dbReference type="CDD" id="cd12400">
    <property type="entry name" value="RRM_Nop6"/>
    <property type="match status" value="1"/>
</dbReference>
<name>A0AA43QI44_9LECA</name>
<evidence type="ECO:0000256" key="3">
    <source>
        <dbReference type="SAM" id="MobiDB-lite"/>
    </source>
</evidence>
<dbReference type="InterPro" id="IPR000504">
    <property type="entry name" value="RRM_dom"/>
</dbReference>
<organism evidence="5 6">
    <name type="scientific">Ramalina farinacea</name>
    <dbReference type="NCBI Taxonomy" id="258253"/>
    <lineage>
        <taxon>Eukaryota</taxon>
        <taxon>Fungi</taxon>
        <taxon>Dikarya</taxon>
        <taxon>Ascomycota</taxon>
        <taxon>Pezizomycotina</taxon>
        <taxon>Lecanoromycetes</taxon>
        <taxon>OSLEUM clade</taxon>
        <taxon>Lecanoromycetidae</taxon>
        <taxon>Lecanorales</taxon>
        <taxon>Lecanorineae</taxon>
        <taxon>Ramalinaceae</taxon>
        <taxon>Ramalina</taxon>
    </lineage>
</organism>
<proteinExistence type="predicted"/>
<dbReference type="InterPro" id="IPR034228">
    <property type="entry name" value="Nop6_RRM"/>
</dbReference>
<dbReference type="PANTHER" id="PTHR23236">
    <property type="entry name" value="EUKARYOTIC TRANSLATION INITIATION FACTOR 4B/4H"/>
    <property type="match status" value="1"/>
</dbReference>
<dbReference type="EMBL" id="JAPUFD010000004">
    <property type="protein sequence ID" value="MDI1486966.1"/>
    <property type="molecule type" value="Genomic_DNA"/>
</dbReference>
<dbReference type="InterPro" id="IPR012677">
    <property type="entry name" value="Nucleotide-bd_a/b_plait_sf"/>
</dbReference>
<dbReference type="Proteomes" id="UP001161017">
    <property type="component" value="Unassembled WGS sequence"/>
</dbReference>
<accession>A0AA43QI44</accession>
<dbReference type="Pfam" id="PF00076">
    <property type="entry name" value="RRM_1"/>
    <property type="match status" value="1"/>
</dbReference>
<dbReference type="GO" id="GO:0019843">
    <property type="term" value="F:rRNA binding"/>
    <property type="evidence" value="ECO:0007669"/>
    <property type="project" value="TreeGrafter"/>
</dbReference>
<dbReference type="GO" id="GO:0042274">
    <property type="term" value="P:ribosomal small subunit biogenesis"/>
    <property type="evidence" value="ECO:0007669"/>
    <property type="project" value="TreeGrafter"/>
</dbReference>
<dbReference type="GO" id="GO:0005730">
    <property type="term" value="C:nucleolus"/>
    <property type="evidence" value="ECO:0007669"/>
    <property type="project" value="TreeGrafter"/>
</dbReference>
<evidence type="ECO:0000256" key="1">
    <source>
        <dbReference type="ARBA" id="ARBA00022884"/>
    </source>
</evidence>
<dbReference type="InterPro" id="IPR035979">
    <property type="entry name" value="RBD_domain_sf"/>
</dbReference>
<protein>
    <recommendedName>
        <fullName evidence="4">RRM domain-containing protein</fullName>
    </recommendedName>
</protein>
<evidence type="ECO:0000259" key="4">
    <source>
        <dbReference type="PROSITE" id="PS50102"/>
    </source>
</evidence>
<dbReference type="Gene3D" id="3.30.70.330">
    <property type="match status" value="1"/>
</dbReference>
<keyword evidence="1 2" id="KW-0694">RNA-binding</keyword>
<feature type="compositionally biased region" description="Basic residues" evidence="3">
    <location>
        <begin position="168"/>
        <end position="178"/>
    </location>
</feature>
<keyword evidence="6" id="KW-1185">Reference proteome</keyword>
<reference evidence="5" key="1">
    <citation type="journal article" date="2023" name="Genome Biol. Evol.">
        <title>First Whole Genome Sequence and Flow Cytometry Genome Size Data for the Lichen-Forming Fungus Ramalina farinacea (Ascomycota).</title>
        <authorList>
            <person name="Llewellyn T."/>
            <person name="Mian S."/>
            <person name="Hill R."/>
            <person name="Leitch I.J."/>
            <person name="Gaya E."/>
        </authorList>
    </citation>
    <scope>NUCLEOTIDE SEQUENCE</scope>
    <source>
        <strain evidence="5">LIQ254RAFAR</strain>
    </source>
</reference>
<evidence type="ECO:0000313" key="6">
    <source>
        <dbReference type="Proteomes" id="UP001161017"/>
    </source>
</evidence>
<evidence type="ECO:0000256" key="2">
    <source>
        <dbReference type="PROSITE-ProRule" id="PRU00176"/>
    </source>
</evidence>
<sequence length="226" mass="24951">MGASAVRKEARARKFGKDEPLANSSAAPNPPLRAGDDSHPEDESHTDAPGKEETEGASNSQKPQRFIVFIGKSPTCPNSLREICNLSFTATSDAIRRHFAKVQPQSIRHSTDKETGKSKGFAFLEFEGYDRMKTCLKLYHHSSFDDGEAPARKLNVELTAGGGGGKSRDRKSKLRQKNAKLNEERRRRTAEAAKHTKKTPSSEPSTKPEPTHSDVHPSRMSRVPMT</sequence>
<evidence type="ECO:0000313" key="5">
    <source>
        <dbReference type="EMBL" id="MDI1486966.1"/>
    </source>
</evidence>
<feature type="domain" description="RRM" evidence="4">
    <location>
        <begin position="66"/>
        <end position="161"/>
    </location>
</feature>
<dbReference type="AlphaFoldDB" id="A0AA43QI44"/>
<feature type="region of interest" description="Disordered" evidence="3">
    <location>
        <begin position="157"/>
        <end position="226"/>
    </location>
</feature>
<dbReference type="SMART" id="SM00360">
    <property type="entry name" value="RRM"/>
    <property type="match status" value="1"/>
</dbReference>
<gene>
    <name evidence="5" type="ORF">OHK93_006228</name>
</gene>
<feature type="compositionally biased region" description="Basic and acidic residues" evidence="3">
    <location>
        <begin position="34"/>
        <end position="54"/>
    </location>
</feature>
<comment type="caution">
    <text evidence="5">The sequence shown here is derived from an EMBL/GenBank/DDBJ whole genome shotgun (WGS) entry which is preliminary data.</text>
</comment>
<dbReference type="PROSITE" id="PS50102">
    <property type="entry name" value="RRM"/>
    <property type="match status" value="1"/>
</dbReference>
<dbReference type="SUPFAM" id="SSF54928">
    <property type="entry name" value="RNA-binding domain, RBD"/>
    <property type="match status" value="1"/>
</dbReference>
<feature type="region of interest" description="Disordered" evidence="3">
    <location>
        <begin position="1"/>
        <end position="64"/>
    </location>
</feature>
<dbReference type="PANTHER" id="PTHR23236:SF51">
    <property type="entry name" value="NUCLEOLAR PROTEIN 6"/>
    <property type="match status" value="1"/>
</dbReference>
<feature type="compositionally biased region" description="Basic and acidic residues" evidence="3">
    <location>
        <begin position="180"/>
        <end position="194"/>
    </location>
</feature>
<dbReference type="FunFam" id="3.30.70.330:FF:000376">
    <property type="entry name" value="Putative RNA binding protein"/>
    <property type="match status" value="1"/>
</dbReference>